<dbReference type="GeneID" id="103506125"/>
<feature type="compositionally biased region" description="Basic and acidic residues" evidence="1">
    <location>
        <begin position="667"/>
        <end position="686"/>
    </location>
</feature>
<feature type="compositionally biased region" description="Basic and acidic residues" evidence="1">
    <location>
        <begin position="279"/>
        <end position="293"/>
    </location>
</feature>
<feature type="compositionally biased region" description="Basic and acidic residues" evidence="1">
    <location>
        <begin position="344"/>
        <end position="359"/>
    </location>
</feature>
<reference evidence="3" key="1">
    <citation type="submission" date="2025-08" db="UniProtKB">
        <authorList>
            <consortium name="RefSeq"/>
        </authorList>
    </citation>
    <scope>IDENTIFICATION</scope>
</reference>
<feature type="region of interest" description="Disordered" evidence="1">
    <location>
        <begin position="257"/>
        <end position="411"/>
    </location>
</feature>
<evidence type="ECO:0000313" key="2">
    <source>
        <dbReference type="Proteomes" id="UP000079169"/>
    </source>
</evidence>
<evidence type="ECO:0000256" key="1">
    <source>
        <dbReference type="SAM" id="MobiDB-lite"/>
    </source>
</evidence>
<keyword evidence="2" id="KW-1185">Reference proteome</keyword>
<feature type="compositionally biased region" description="Basic residues" evidence="1">
    <location>
        <begin position="294"/>
        <end position="320"/>
    </location>
</feature>
<feature type="compositionally biased region" description="Basic residues" evidence="1">
    <location>
        <begin position="508"/>
        <end position="525"/>
    </location>
</feature>
<proteinExistence type="predicted"/>
<dbReference type="KEGG" id="dci:103506125"/>
<feature type="region of interest" description="Disordered" evidence="1">
    <location>
        <begin position="700"/>
        <end position="721"/>
    </location>
</feature>
<accession>A0A1S3CVP8</accession>
<feature type="compositionally biased region" description="Polar residues" evidence="1">
    <location>
        <begin position="360"/>
        <end position="381"/>
    </location>
</feature>
<evidence type="ECO:0000313" key="3">
    <source>
        <dbReference type="RefSeq" id="XP_008468733.2"/>
    </source>
</evidence>
<dbReference type="Proteomes" id="UP000079169">
    <property type="component" value="Unplaced"/>
</dbReference>
<feature type="region of interest" description="Disordered" evidence="1">
    <location>
        <begin position="501"/>
        <end position="530"/>
    </location>
</feature>
<feature type="compositionally biased region" description="Polar residues" evidence="1">
    <location>
        <begin position="149"/>
        <end position="187"/>
    </location>
</feature>
<feature type="region of interest" description="Disordered" evidence="1">
    <location>
        <begin position="643"/>
        <end position="686"/>
    </location>
</feature>
<sequence length="756" mass="86197">MDTDNRITDTNNRLMDTKSRIMDTDNRIMNTDNQRLRRKFILDKYLNTGRKYSADVLEDKNAYKPMEHETFRRENYRFTDTTRETRQDRMRQEHQRQECRTSRVLRPVQKKSTHETAYSEEVVTSINNYESGITDNEAKFESLRTDGMTTGQGESFISAKSTLPSNNTSTGTDTVDGTKESLATSGDASGRRHGDSEEFFDCPSILEENTSRRTSEKMYTHKRSKARTIQSKDIELKYIDEDTLSVKSSHTLLVMKKHNDEVRAKTNGKSVRGKKKAKGQTDELSRYEGEKTKTHLSVKGKKTNDKKRKSKIGAKSKTKPRGSQDKNAVCRHRQNGTGRKEKKKNADDISEIREMKDHISSSTTDTIQTETSKSNVKNNGKQLKDTKTQTEKDREDIQLKKTKRHSKRDADTLQNECGVQTLRSKTSTALLERKNKNERIEPKKTRSIEIQACMNKPKNSNEDSTEENKETFNNIYLQKELSEKSNYKIIVETISVKDLTESEEGKSHDKHKMKGKRLKNTKRRSNQPCWSKRNKRIGKISSPIKVKKVKCSSDSSWSDCSKVTDERFLCTKCQDDASDNQDSMKSIDINTNPLTLIKQCCSCSSCDCSDVHITANVCESSTMNIHIPMLQNETFPHKVAEFEGASDSNGESEDESQQTDASNAGDGIRRGSNERNGSDGDNISDRALDGAKEGVMFTFSSSSINRTGEDGDRLDEGSKCRSEKSIKSKSRLWNNYDADYLQQVGSKKWYHFCFKP</sequence>
<feature type="compositionally biased region" description="Basic and acidic residues" evidence="1">
    <location>
        <begin position="707"/>
        <end position="721"/>
    </location>
</feature>
<dbReference type="PaxDb" id="121845-A0A1S3CVP8"/>
<feature type="compositionally biased region" description="Basic and acidic residues" evidence="1">
    <location>
        <begin position="382"/>
        <end position="399"/>
    </location>
</feature>
<feature type="region of interest" description="Disordered" evidence="1">
    <location>
        <begin position="149"/>
        <end position="199"/>
    </location>
</feature>
<gene>
    <name evidence="3" type="primary">LOC103506125</name>
</gene>
<name>A0A1S3CVP8_DIACI</name>
<dbReference type="AlphaFoldDB" id="A0A1S3CVP8"/>
<dbReference type="RefSeq" id="XP_008468733.2">
    <property type="nucleotide sequence ID" value="XM_008470511.2"/>
</dbReference>
<organism evidence="2 3">
    <name type="scientific">Diaphorina citri</name>
    <name type="common">Asian citrus psyllid</name>
    <dbReference type="NCBI Taxonomy" id="121845"/>
    <lineage>
        <taxon>Eukaryota</taxon>
        <taxon>Metazoa</taxon>
        <taxon>Ecdysozoa</taxon>
        <taxon>Arthropoda</taxon>
        <taxon>Hexapoda</taxon>
        <taxon>Insecta</taxon>
        <taxon>Pterygota</taxon>
        <taxon>Neoptera</taxon>
        <taxon>Paraneoptera</taxon>
        <taxon>Hemiptera</taxon>
        <taxon>Sternorrhyncha</taxon>
        <taxon>Psylloidea</taxon>
        <taxon>Psyllidae</taxon>
        <taxon>Diaphorininae</taxon>
        <taxon>Diaphorina</taxon>
    </lineage>
</organism>
<protein>
    <submittedName>
        <fullName evidence="3">Uncharacterized protein LOC103506125</fullName>
    </submittedName>
</protein>